<evidence type="ECO:0000256" key="1">
    <source>
        <dbReference type="ARBA" id="ARBA00009631"/>
    </source>
</evidence>
<dbReference type="WBParaSite" id="GPUH_0001922001-mRNA-1">
    <property type="protein sequence ID" value="GPUH_0001922001-mRNA-1"/>
    <property type="gene ID" value="GPUH_0001922001"/>
</dbReference>
<organism evidence="2">
    <name type="scientific">Gongylonema pulchrum</name>
    <dbReference type="NCBI Taxonomy" id="637853"/>
    <lineage>
        <taxon>Eukaryota</taxon>
        <taxon>Metazoa</taxon>
        <taxon>Ecdysozoa</taxon>
        <taxon>Nematoda</taxon>
        <taxon>Chromadorea</taxon>
        <taxon>Rhabditida</taxon>
        <taxon>Spirurina</taxon>
        <taxon>Spiruromorpha</taxon>
        <taxon>Spiruroidea</taxon>
        <taxon>Gongylonematidae</taxon>
        <taxon>Gongylonema</taxon>
    </lineage>
</organism>
<dbReference type="PROSITE" id="PS51122">
    <property type="entry name" value="CALPONIN_2"/>
    <property type="match status" value="1"/>
</dbReference>
<protein>
    <submittedName>
        <fullName evidence="2">Gelsolin-like domain-containing protein</fullName>
    </submittedName>
</protein>
<sequence>LIPTKATTVNSRTNKTAKTATTTTAIHSACSSEDGLRKGTAITPWYSGQNKFATQAGTGGFLKVRDVLPHSKGGKEIDEAQKIKSEGVVPLQAGTNRLASQKGMTGFGTPRNVLQKQGWKREWIEEYETALREFEETRPPGSASATDSSCHFKQRFEEKRGNDTSKSITVQNSGRIAVANSTEFEVKFWNFKKFDNKLPVG</sequence>
<reference evidence="2" key="1">
    <citation type="submission" date="2016-06" db="UniProtKB">
        <authorList>
            <consortium name="WormBaseParasite"/>
        </authorList>
    </citation>
    <scope>IDENTIFICATION</scope>
</reference>
<evidence type="ECO:0000313" key="2">
    <source>
        <dbReference type="WBParaSite" id="GPUH_0001922001-mRNA-1"/>
    </source>
</evidence>
<proteinExistence type="inferred from homology"/>
<name>A0A183EE04_9BILA</name>
<dbReference type="GO" id="GO:0007015">
    <property type="term" value="P:actin filament organization"/>
    <property type="evidence" value="ECO:0007669"/>
    <property type="project" value="TreeGrafter"/>
</dbReference>
<dbReference type="InterPro" id="IPR050606">
    <property type="entry name" value="Calponin-like"/>
</dbReference>
<dbReference type="PANTHER" id="PTHR47385">
    <property type="entry name" value="CALPONIN"/>
    <property type="match status" value="1"/>
</dbReference>
<dbReference type="GO" id="GO:0015629">
    <property type="term" value="C:actin cytoskeleton"/>
    <property type="evidence" value="ECO:0007669"/>
    <property type="project" value="TreeGrafter"/>
</dbReference>
<dbReference type="InterPro" id="IPR000557">
    <property type="entry name" value="Calponin_repeat"/>
</dbReference>
<dbReference type="PROSITE" id="PS01052">
    <property type="entry name" value="CALPONIN_1"/>
    <property type="match status" value="1"/>
</dbReference>
<comment type="similarity">
    <text evidence="1">Belongs to the calponin family.</text>
</comment>
<dbReference type="Pfam" id="PF00402">
    <property type="entry name" value="Calponin"/>
    <property type="match status" value="1"/>
</dbReference>
<dbReference type="AlphaFoldDB" id="A0A183EE04"/>
<dbReference type="GO" id="GO:0051015">
    <property type="term" value="F:actin filament binding"/>
    <property type="evidence" value="ECO:0007669"/>
    <property type="project" value="TreeGrafter"/>
</dbReference>
<accession>A0A183EE04</accession>
<dbReference type="PANTHER" id="PTHR47385:SF8">
    <property type="entry name" value="PROTEIN CBG16761"/>
    <property type="match status" value="1"/>
</dbReference>